<accession>A0A931LZ16</accession>
<proteinExistence type="predicted"/>
<organism evidence="1 2">
    <name type="scientific">Fimbriimonas ginsengisoli</name>
    <dbReference type="NCBI Taxonomy" id="1005039"/>
    <lineage>
        <taxon>Bacteria</taxon>
        <taxon>Bacillati</taxon>
        <taxon>Armatimonadota</taxon>
        <taxon>Fimbriimonadia</taxon>
        <taxon>Fimbriimonadales</taxon>
        <taxon>Fimbriimonadaceae</taxon>
        <taxon>Fimbriimonas</taxon>
    </lineage>
</organism>
<dbReference type="SUPFAM" id="SSF48371">
    <property type="entry name" value="ARM repeat"/>
    <property type="match status" value="1"/>
</dbReference>
<dbReference type="AlphaFoldDB" id="A0A931LZ16"/>
<evidence type="ECO:0008006" key="3">
    <source>
        <dbReference type="Google" id="ProtNLM"/>
    </source>
</evidence>
<sequence>MERSVEWVSAILARDGTRREYALQELEDGYEKHPSRAGRRQLRLAARALVVDPAWPARMLATELLGRHGLLADVAAIRLSAADRCWPVRASAYSALADLAGKREMRSILRGFNDRNAIVRRYAYVALGDAVGREAIESLRARLGVERSPLARVGLFAALAELGEVDAKQALSTLAQSSNRRISSPAIATLAEIDEERSA</sequence>
<dbReference type="Proteomes" id="UP000727962">
    <property type="component" value="Unassembled WGS sequence"/>
</dbReference>
<dbReference type="InterPro" id="IPR011989">
    <property type="entry name" value="ARM-like"/>
</dbReference>
<reference evidence="1" key="1">
    <citation type="submission" date="2020-07" db="EMBL/GenBank/DDBJ databases">
        <title>Huge and variable diversity of episymbiotic CPR bacteria and DPANN archaea in groundwater ecosystems.</title>
        <authorList>
            <person name="He C.Y."/>
            <person name="Keren R."/>
            <person name="Whittaker M."/>
            <person name="Farag I.F."/>
            <person name="Doudna J."/>
            <person name="Cate J.H.D."/>
            <person name="Banfield J.F."/>
        </authorList>
    </citation>
    <scope>NUCLEOTIDE SEQUENCE</scope>
    <source>
        <strain evidence="1">NC_groundwater_17_Pr7_B-0.1um_64_12</strain>
    </source>
</reference>
<evidence type="ECO:0000313" key="2">
    <source>
        <dbReference type="Proteomes" id="UP000727962"/>
    </source>
</evidence>
<dbReference type="EMBL" id="JACOSL010000011">
    <property type="protein sequence ID" value="MBI1755816.1"/>
    <property type="molecule type" value="Genomic_DNA"/>
</dbReference>
<evidence type="ECO:0000313" key="1">
    <source>
        <dbReference type="EMBL" id="MBI1755816.1"/>
    </source>
</evidence>
<protein>
    <recommendedName>
        <fullName evidence="3">HEAT repeat domain-containing protein</fullName>
    </recommendedName>
</protein>
<dbReference type="Gene3D" id="1.25.10.10">
    <property type="entry name" value="Leucine-rich Repeat Variant"/>
    <property type="match status" value="1"/>
</dbReference>
<dbReference type="InterPro" id="IPR016024">
    <property type="entry name" value="ARM-type_fold"/>
</dbReference>
<gene>
    <name evidence="1" type="ORF">HYR64_01750</name>
</gene>
<comment type="caution">
    <text evidence="1">The sequence shown here is derived from an EMBL/GenBank/DDBJ whole genome shotgun (WGS) entry which is preliminary data.</text>
</comment>
<name>A0A931LZ16_FIMGI</name>